<comment type="caution">
    <text evidence="1">The sequence shown here is derived from an EMBL/GenBank/DDBJ whole genome shotgun (WGS) entry which is preliminary data.</text>
</comment>
<sequence>MLSSKYGYLKWLREYKPKLYSYIMLDKGLLKLLYAKKFGHEIIVNECGKESPESVIEDFDSNFLMGFLEQRPCFFDDTLVRL</sequence>
<gene>
    <name evidence="1" type="ORF">JOC49_002183</name>
</gene>
<proteinExistence type="predicted"/>
<dbReference type="Proteomes" id="UP000767854">
    <property type="component" value="Unassembled WGS sequence"/>
</dbReference>
<name>A0ABS2MTM9_9FIRM</name>
<reference evidence="1 2" key="1">
    <citation type="submission" date="2021-01" db="EMBL/GenBank/DDBJ databases">
        <title>Genomic Encyclopedia of Type Strains, Phase IV (KMG-IV): sequencing the most valuable type-strain genomes for metagenomic binning, comparative biology and taxonomic classification.</title>
        <authorList>
            <person name="Goeker M."/>
        </authorList>
    </citation>
    <scope>NUCLEOTIDE SEQUENCE [LARGE SCALE GENOMIC DNA]</scope>
    <source>
        <strain evidence="1 2">DSM 24436</strain>
    </source>
</reference>
<organism evidence="1 2">
    <name type="scientific">Fusibacter tunisiensis</name>
    <dbReference type="NCBI Taxonomy" id="1008308"/>
    <lineage>
        <taxon>Bacteria</taxon>
        <taxon>Bacillati</taxon>
        <taxon>Bacillota</taxon>
        <taxon>Clostridia</taxon>
        <taxon>Eubacteriales</taxon>
        <taxon>Eubacteriales Family XII. Incertae Sedis</taxon>
        <taxon>Fusibacter</taxon>
    </lineage>
</organism>
<evidence type="ECO:0008006" key="3">
    <source>
        <dbReference type="Google" id="ProtNLM"/>
    </source>
</evidence>
<accession>A0ABS2MTM9</accession>
<dbReference type="EMBL" id="JAFBDT010000024">
    <property type="protein sequence ID" value="MBM7562622.1"/>
    <property type="molecule type" value="Genomic_DNA"/>
</dbReference>
<protein>
    <recommendedName>
        <fullName evidence="3">EAL domain-containing protein</fullName>
    </recommendedName>
</protein>
<evidence type="ECO:0000313" key="1">
    <source>
        <dbReference type="EMBL" id="MBM7562622.1"/>
    </source>
</evidence>
<evidence type="ECO:0000313" key="2">
    <source>
        <dbReference type="Proteomes" id="UP000767854"/>
    </source>
</evidence>
<keyword evidence="2" id="KW-1185">Reference proteome</keyword>